<evidence type="ECO:0000313" key="1">
    <source>
        <dbReference type="EMBL" id="UZD55369.1"/>
    </source>
</evidence>
<protein>
    <submittedName>
        <fullName evidence="1">Uncharacterized protein</fullName>
    </submittedName>
</protein>
<gene>
    <name evidence="1" type="ORF">OMP39_01905</name>
</gene>
<evidence type="ECO:0000313" key="2">
    <source>
        <dbReference type="Proteomes" id="UP001163266"/>
    </source>
</evidence>
<sequence>MSHLQMPKLRWIQRCAERFLDRHPALDTDQAIELAARLWLDTEGDESPEAAAEVEMALWEDDVQGQWGLRPAAPTLH</sequence>
<accession>A0ABY6MTN4</accession>
<keyword evidence="2" id="KW-1185">Reference proteome</keyword>
<organism evidence="1 2">
    <name type="scientific">Caldimonas aquatica</name>
    <dbReference type="NCBI Taxonomy" id="376175"/>
    <lineage>
        <taxon>Bacteria</taxon>
        <taxon>Pseudomonadati</taxon>
        <taxon>Pseudomonadota</taxon>
        <taxon>Betaproteobacteria</taxon>
        <taxon>Burkholderiales</taxon>
        <taxon>Sphaerotilaceae</taxon>
        <taxon>Caldimonas</taxon>
    </lineage>
</organism>
<dbReference type="RefSeq" id="WP_264893123.1">
    <property type="nucleotide sequence ID" value="NZ_CP110257.1"/>
</dbReference>
<dbReference type="Proteomes" id="UP001163266">
    <property type="component" value="Chromosome"/>
</dbReference>
<name>A0ABY6MTN4_9BURK</name>
<reference evidence="1" key="1">
    <citation type="submission" date="2022-10" db="EMBL/GenBank/DDBJ databases">
        <title>Complete genome sequence of Schlegelella aquatica LMG 23380.</title>
        <authorList>
            <person name="Musilova J."/>
            <person name="Kourilova X."/>
            <person name="Bezdicek M."/>
            <person name="Hermankova K."/>
            <person name="Obruca S."/>
            <person name="Sedlar K."/>
        </authorList>
    </citation>
    <scope>NUCLEOTIDE SEQUENCE</scope>
    <source>
        <strain evidence="1">LMG 23380</strain>
    </source>
</reference>
<proteinExistence type="predicted"/>
<dbReference type="EMBL" id="CP110257">
    <property type="protein sequence ID" value="UZD55369.1"/>
    <property type="molecule type" value="Genomic_DNA"/>
</dbReference>